<dbReference type="Pfam" id="PF12680">
    <property type="entry name" value="SnoaL_2"/>
    <property type="match status" value="1"/>
</dbReference>
<dbReference type="InterPro" id="IPR014305">
    <property type="entry name" value="RNA_pol_sigma-G_actinobac"/>
</dbReference>
<dbReference type="Pfam" id="PF08281">
    <property type="entry name" value="Sigma70_r4_2"/>
    <property type="match status" value="1"/>
</dbReference>
<dbReference type="InterPro" id="IPR013324">
    <property type="entry name" value="RNA_pol_sigma_r3/r4-like"/>
</dbReference>
<comment type="subunit">
    <text evidence="2">Interacts transiently with the RNA polymerase catalytic core formed by RpoA, RpoB, RpoC and RpoZ (2 alpha, 1 beta, 1 beta' and 1 omega subunit) to form the RNA polymerase holoenzyme that can initiate transcription.</text>
</comment>
<dbReference type="SUPFAM" id="SSF54427">
    <property type="entry name" value="NTF2-like"/>
    <property type="match status" value="1"/>
</dbReference>
<dbReference type="NCBIfam" id="TIGR02937">
    <property type="entry name" value="sigma70-ECF"/>
    <property type="match status" value="1"/>
</dbReference>
<evidence type="ECO:0000256" key="1">
    <source>
        <dbReference type="ARBA" id="ARBA00010641"/>
    </source>
</evidence>
<dbReference type="Gene3D" id="1.10.1740.10">
    <property type="match status" value="1"/>
</dbReference>
<dbReference type="InterPro" id="IPR013249">
    <property type="entry name" value="RNA_pol_sigma70_r4_t2"/>
</dbReference>
<dbReference type="SUPFAM" id="SSF88659">
    <property type="entry name" value="Sigma3 and sigma4 domains of RNA polymerase sigma factors"/>
    <property type="match status" value="1"/>
</dbReference>
<sequence length="321" mass="36076">MMATSDEFERRTEPHRGELVSFCYRMLGSLHDAEDTVQETYLRAWRGYAQFEDRSSIRTWLFRIATNQCLNLLQHSSRRLIPSAVGAPGDPSEIAPSAELPWLEPFPDLMFNSAPPDPSLVVVERQTLRLALVAALQHLPPRQRAALLLRDVLAWPAADVAQLLDTSTAAINSALQRARAVLAQVAPEEQDLFEPTEPVQRKILDQYAHAFEQADFAVLEELLADQVRWEMPPIPTWFDNHDTVLGLLRAKLDPNQGRRLVPISANGQPGFATYHQAPTGEFHAHALQVFTFDHHQIASVMDFHTPAMFPSFGLPLTLPIL</sequence>
<evidence type="ECO:0000256" key="5">
    <source>
        <dbReference type="ARBA" id="ARBA00023163"/>
    </source>
</evidence>
<dbReference type="Pfam" id="PF04542">
    <property type="entry name" value="Sigma70_r2"/>
    <property type="match status" value="1"/>
</dbReference>
<evidence type="ECO:0000313" key="10">
    <source>
        <dbReference type="Proteomes" id="UP001589890"/>
    </source>
</evidence>
<feature type="domain" description="RNA polymerase sigma-70 region 2" evidence="6">
    <location>
        <begin position="14"/>
        <end position="78"/>
    </location>
</feature>
<keyword evidence="4" id="KW-0731">Sigma factor</keyword>
<dbReference type="InterPro" id="IPR037401">
    <property type="entry name" value="SnoaL-like"/>
</dbReference>
<dbReference type="SUPFAM" id="SSF88946">
    <property type="entry name" value="Sigma2 domain of RNA polymerase sigma factors"/>
    <property type="match status" value="1"/>
</dbReference>
<evidence type="ECO:0000259" key="6">
    <source>
        <dbReference type="Pfam" id="PF04542"/>
    </source>
</evidence>
<keyword evidence="5" id="KW-0804">Transcription</keyword>
<dbReference type="InterPro" id="IPR013325">
    <property type="entry name" value="RNA_pol_sigma_r2"/>
</dbReference>
<evidence type="ECO:0000256" key="2">
    <source>
        <dbReference type="ARBA" id="ARBA00011344"/>
    </source>
</evidence>
<gene>
    <name evidence="9" type="ORF">ACFFGN_08600</name>
</gene>
<evidence type="ECO:0000256" key="3">
    <source>
        <dbReference type="ARBA" id="ARBA00023015"/>
    </source>
</evidence>
<evidence type="ECO:0000256" key="4">
    <source>
        <dbReference type="ARBA" id="ARBA00023082"/>
    </source>
</evidence>
<evidence type="ECO:0000313" key="9">
    <source>
        <dbReference type="EMBL" id="MFC0624120.1"/>
    </source>
</evidence>
<dbReference type="InterPro" id="IPR007627">
    <property type="entry name" value="RNA_pol_sigma70_r2"/>
</dbReference>
<accession>A0ABV6QHM3</accession>
<comment type="similarity">
    <text evidence="1">Belongs to the sigma-70 factor family. ECF subfamily.</text>
</comment>
<feature type="domain" description="SnoaL-like" evidence="8">
    <location>
        <begin position="205"/>
        <end position="299"/>
    </location>
</feature>
<dbReference type="Proteomes" id="UP001589890">
    <property type="component" value="Unassembled WGS sequence"/>
</dbReference>
<name>A0ABV6QHM3_9ACTN</name>
<dbReference type="NCBIfam" id="TIGR02960">
    <property type="entry name" value="SigX5"/>
    <property type="match status" value="1"/>
</dbReference>
<dbReference type="PANTHER" id="PTHR43133">
    <property type="entry name" value="RNA POLYMERASE ECF-TYPE SIGMA FACTO"/>
    <property type="match status" value="1"/>
</dbReference>
<dbReference type="Gene3D" id="1.10.10.10">
    <property type="entry name" value="Winged helix-like DNA-binding domain superfamily/Winged helix DNA-binding domain"/>
    <property type="match status" value="1"/>
</dbReference>
<dbReference type="NCBIfam" id="NF006089">
    <property type="entry name" value="PRK08241.1"/>
    <property type="match status" value="1"/>
</dbReference>
<keyword evidence="3" id="KW-0805">Transcription regulation</keyword>
<dbReference type="EMBL" id="JBHLTC010000009">
    <property type="protein sequence ID" value="MFC0624120.1"/>
    <property type="molecule type" value="Genomic_DNA"/>
</dbReference>
<organism evidence="9 10">
    <name type="scientific">Kribbella deserti</name>
    <dbReference type="NCBI Taxonomy" id="1926257"/>
    <lineage>
        <taxon>Bacteria</taxon>
        <taxon>Bacillati</taxon>
        <taxon>Actinomycetota</taxon>
        <taxon>Actinomycetes</taxon>
        <taxon>Propionibacteriales</taxon>
        <taxon>Kribbellaceae</taxon>
        <taxon>Kribbella</taxon>
    </lineage>
</organism>
<reference evidence="9 10" key="1">
    <citation type="submission" date="2024-09" db="EMBL/GenBank/DDBJ databases">
        <authorList>
            <person name="Sun Q."/>
            <person name="Mori K."/>
        </authorList>
    </citation>
    <scope>NUCLEOTIDE SEQUENCE [LARGE SCALE GENOMIC DNA]</scope>
    <source>
        <strain evidence="9 10">CGMCC 1.15906</strain>
    </source>
</reference>
<comment type="caution">
    <text evidence="9">The sequence shown here is derived from an EMBL/GenBank/DDBJ whole genome shotgun (WGS) entry which is preliminary data.</text>
</comment>
<dbReference type="RefSeq" id="WP_380044925.1">
    <property type="nucleotide sequence ID" value="NZ_JBHLTC010000009.1"/>
</dbReference>
<feature type="domain" description="RNA polymerase sigma factor 70 region 4 type 2" evidence="7">
    <location>
        <begin position="130"/>
        <end position="180"/>
    </location>
</feature>
<dbReference type="Gene3D" id="3.10.450.50">
    <property type="match status" value="1"/>
</dbReference>
<dbReference type="InterPro" id="IPR039425">
    <property type="entry name" value="RNA_pol_sigma-70-like"/>
</dbReference>
<evidence type="ECO:0000259" key="7">
    <source>
        <dbReference type="Pfam" id="PF08281"/>
    </source>
</evidence>
<dbReference type="InterPro" id="IPR014284">
    <property type="entry name" value="RNA_pol_sigma-70_dom"/>
</dbReference>
<keyword evidence="10" id="KW-1185">Reference proteome</keyword>
<protein>
    <submittedName>
        <fullName evidence="9">Sigma-70 family RNA polymerase sigma factor</fullName>
    </submittedName>
</protein>
<evidence type="ECO:0000259" key="8">
    <source>
        <dbReference type="Pfam" id="PF12680"/>
    </source>
</evidence>
<dbReference type="CDD" id="cd06171">
    <property type="entry name" value="Sigma70_r4"/>
    <property type="match status" value="1"/>
</dbReference>
<proteinExistence type="inferred from homology"/>
<dbReference type="PANTHER" id="PTHR43133:SF65">
    <property type="entry name" value="ECF RNA POLYMERASE SIGMA FACTOR SIGG"/>
    <property type="match status" value="1"/>
</dbReference>
<dbReference type="InterPro" id="IPR036388">
    <property type="entry name" value="WH-like_DNA-bd_sf"/>
</dbReference>
<dbReference type="InterPro" id="IPR032710">
    <property type="entry name" value="NTF2-like_dom_sf"/>
</dbReference>